<comment type="caution">
    <text evidence="6">The sequence shown here is derived from an EMBL/GenBank/DDBJ whole genome shotgun (WGS) entry which is preliminary data.</text>
</comment>
<organism evidence="6 7">
    <name type="scientific">Brachionus plicatilis</name>
    <name type="common">Marine rotifer</name>
    <name type="synonym">Brachionus muelleri</name>
    <dbReference type="NCBI Taxonomy" id="10195"/>
    <lineage>
        <taxon>Eukaryota</taxon>
        <taxon>Metazoa</taxon>
        <taxon>Spiralia</taxon>
        <taxon>Gnathifera</taxon>
        <taxon>Rotifera</taxon>
        <taxon>Eurotatoria</taxon>
        <taxon>Monogononta</taxon>
        <taxon>Pseudotrocha</taxon>
        <taxon>Ploima</taxon>
        <taxon>Brachionidae</taxon>
        <taxon>Brachionus</taxon>
    </lineage>
</organism>
<dbReference type="InterPro" id="IPR039032">
    <property type="entry name" value="Rim-like"/>
</dbReference>
<gene>
    <name evidence="6" type="ORF">BpHYR1_025076</name>
</gene>
<feature type="region of interest" description="Disordered" evidence="3">
    <location>
        <begin position="285"/>
        <end position="343"/>
    </location>
</feature>
<dbReference type="InterPro" id="IPR035892">
    <property type="entry name" value="C2_domain_sf"/>
</dbReference>
<dbReference type="GO" id="GO:0044325">
    <property type="term" value="F:transmembrane transporter binding"/>
    <property type="evidence" value="ECO:0007669"/>
    <property type="project" value="TreeGrafter"/>
</dbReference>
<dbReference type="STRING" id="10195.A0A3M7RGM6"/>
<name>A0A3M7RGM6_BRAPC</name>
<dbReference type="PANTHER" id="PTHR12157">
    <property type="entry name" value="REGULATING SYNAPTIC MEMBRANE EXOCYTOSIS PROTEIN"/>
    <property type="match status" value="1"/>
</dbReference>
<dbReference type="Gene3D" id="2.60.40.150">
    <property type="entry name" value="C2 domain"/>
    <property type="match status" value="2"/>
</dbReference>
<comment type="subcellular location">
    <subcellularLocation>
        <location evidence="2">Synapse</location>
    </subcellularLocation>
</comment>
<dbReference type="Proteomes" id="UP000276133">
    <property type="component" value="Unassembled WGS sequence"/>
</dbReference>
<dbReference type="EMBL" id="REGN01003416">
    <property type="protein sequence ID" value="RNA22640.1"/>
    <property type="molecule type" value="Genomic_DNA"/>
</dbReference>
<dbReference type="AlphaFoldDB" id="A0A3M7RGM6"/>
<feature type="compositionally biased region" description="Polar residues" evidence="3">
    <location>
        <begin position="285"/>
        <end position="300"/>
    </location>
</feature>
<evidence type="ECO:0000256" key="1">
    <source>
        <dbReference type="ARBA" id="ARBA00023018"/>
    </source>
</evidence>
<proteinExistence type="predicted"/>
<dbReference type="PROSITE" id="PS50106">
    <property type="entry name" value="PDZ"/>
    <property type="match status" value="1"/>
</dbReference>
<evidence type="ECO:0000256" key="2">
    <source>
        <dbReference type="ARBA" id="ARBA00034103"/>
    </source>
</evidence>
<dbReference type="InterPro" id="IPR000008">
    <property type="entry name" value="C2_dom"/>
</dbReference>
<dbReference type="GO" id="GO:0048791">
    <property type="term" value="P:calcium ion-regulated exocytosis of neurotransmitter"/>
    <property type="evidence" value="ECO:0007669"/>
    <property type="project" value="TreeGrafter"/>
</dbReference>
<feature type="compositionally biased region" description="Basic residues" evidence="3">
    <location>
        <begin position="306"/>
        <end position="319"/>
    </location>
</feature>
<dbReference type="SMART" id="SM00228">
    <property type="entry name" value="PDZ"/>
    <property type="match status" value="1"/>
</dbReference>
<dbReference type="InterPro" id="IPR001478">
    <property type="entry name" value="PDZ"/>
</dbReference>
<dbReference type="Pfam" id="PF00168">
    <property type="entry name" value="C2"/>
    <property type="match status" value="2"/>
</dbReference>
<dbReference type="SUPFAM" id="SSF50156">
    <property type="entry name" value="PDZ domain-like"/>
    <property type="match status" value="1"/>
</dbReference>
<dbReference type="GO" id="GO:0048788">
    <property type="term" value="C:cytoskeleton of presynaptic active zone"/>
    <property type="evidence" value="ECO:0007669"/>
    <property type="project" value="TreeGrafter"/>
</dbReference>
<evidence type="ECO:0000313" key="6">
    <source>
        <dbReference type="EMBL" id="RNA22640.1"/>
    </source>
</evidence>
<dbReference type="Gene3D" id="2.30.42.10">
    <property type="match status" value="1"/>
</dbReference>
<protein>
    <submittedName>
        <fullName evidence="6">Regulating synaptic membrane exocytosis 1 isoform X1</fullName>
    </submittedName>
</protein>
<dbReference type="GO" id="GO:0042391">
    <property type="term" value="P:regulation of membrane potential"/>
    <property type="evidence" value="ECO:0007669"/>
    <property type="project" value="TreeGrafter"/>
</dbReference>
<keyword evidence="1" id="KW-0770">Synapse</keyword>
<feature type="domain" description="C2" evidence="4">
    <location>
        <begin position="152"/>
        <end position="275"/>
    </location>
</feature>
<accession>A0A3M7RGM6</accession>
<dbReference type="PROSITE" id="PS50004">
    <property type="entry name" value="C2"/>
    <property type="match status" value="2"/>
</dbReference>
<dbReference type="PANTHER" id="PTHR12157:SF24">
    <property type="entry name" value="FIFE, ISOFORM D"/>
    <property type="match status" value="1"/>
</dbReference>
<evidence type="ECO:0000259" key="5">
    <source>
        <dbReference type="PROSITE" id="PS50106"/>
    </source>
</evidence>
<dbReference type="GO" id="GO:0048167">
    <property type="term" value="P:regulation of synaptic plasticity"/>
    <property type="evidence" value="ECO:0007669"/>
    <property type="project" value="TreeGrafter"/>
</dbReference>
<reference evidence="6 7" key="1">
    <citation type="journal article" date="2018" name="Sci. Rep.">
        <title>Genomic signatures of local adaptation to the degree of environmental predictability in rotifers.</title>
        <authorList>
            <person name="Franch-Gras L."/>
            <person name="Hahn C."/>
            <person name="Garcia-Roger E.M."/>
            <person name="Carmona M.J."/>
            <person name="Serra M."/>
            <person name="Gomez A."/>
        </authorList>
    </citation>
    <scope>NUCLEOTIDE SEQUENCE [LARGE SCALE GENOMIC DNA]</scope>
    <source>
        <strain evidence="6">HYR1</strain>
    </source>
</reference>
<dbReference type="OrthoDB" id="10059918at2759"/>
<feature type="domain" description="PDZ" evidence="5">
    <location>
        <begin position="1"/>
        <end position="73"/>
    </location>
</feature>
<dbReference type="InterPro" id="IPR036034">
    <property type="entry name" value="PDZ_sf"/>
</dbReference>
<keyword evidence="7" id="KW-1185">Reference proteome</keyword>
<evidence type="ECO:0000256" key="3">
    <source>
        <dbReference type="SAM" id="MobiDB-lite"/>
    </source>
</evidence>
<dbReference type="GO" id="GO:0050806">
    <property type="term" value="P:positive regulation of synaptic transmission"/>
    <property type="evidence" value="ECO:0007669"/>
    <property type="project" value="TreeGrafter"/>
</dbReference>
<dbReference type="SMART" id="SM00239">
    <property type="entry name" value="C2"/>
    <property type="match status" value="2"/>
</dbReference>
<evidence type="ECO:0000313" key="7">
    <source>
        <dbReference type="Proteomes" id="UP000276133"/>
    </source>
</evidence>
<dbReference type="GO" id="GO:0031267">
    <property type="term" value="F:small GTPase binding"/>
    <property type="evidence" value="ECO:0007669"/>
    <property type="project" value="InterPro"/>
</dbReference>
<sequence>MILIGGYECEDGTLGCFVTFVIKGGPADLNSIEVGDQIMEFNGHSLIDSTYDEVRTYLNNSGDYVQLVVHHNNIRFKIGPNTSPLEVSRHFETVPRLCPSANRKRRNLPPLPTSNLYQEYQTNVFKADPDYVVAETIQVPAGSNLLKPILINHGRLLMQLWNDCEQLKLAITINQVNNLPPRSADEKWYTFVTGRLILDDQDTKVFETKALLNPNGVWNETFVFDYKDSIEDALLEICLHDTQSPEDTRPLRENFIGMIILPLSEANLEDEPRWYELRDKPTRKTSTASVTFKSSSNDSQDSVHESKKKTRKSARKRSSRQSSERSNESSPSPSLSAGSSKVTPVRRLSRAFARLLSFRRNSESAIKKNIIRFESEDEAHDDQFLSAGRVSRNSQRRHTEMLTRNSLMPPSILVSSRKHSASSSRKSSANDIEEDIDSYFSSEAKCGLTPGLGQVSPKSDVKEDAITGDIKLGFLMSKGQLEITVFEAANLVKLTGPSKDTYVKTYLRTGTHRIQKKKTHVVKNATEPVFNSKLSYSACNVLGRRIQVIMVWVKAPKLDKNQCIGEAYVQLDQLDLTQQTIGWYKLYKQHVVDSDFYDSA</sequence>
<feature type="compositionally biased region" description="Low complexity" evidence="3">
    <location>
        <begin position="328"/>
        <end position="341"/>
    </location>
</feature>
<dbReference type="GO" id="GO:0042734">
    <property type="term" value="C:presynaptic membrane"/>
    <property type="evidence" value="ECO:0007669"/>
    <property type="project" value="TreeGrafter"/>
</dbReference>
<dbReference type="SUPFAM" id="SSF49562">
    <property type="entry name" value="C2 domain (Calcium/lipid-binding domain, CaLB)"/>
    <property type="match status" value="2"/>
</dbReference>
<feature type="domain" description="C2" evidence="4">
    <location>
        <begin position="466"/>
        <end position="584"/>
    </location>
</feature>
<evidence type="ECO:0000259" key="4">
    <source>
        <dbReference type="PROSITE" id="PS50004"/>
    </source>
</evidence>
<dbReference type="Pfam" id="PF00595">
    <property type="entry name" value="PDZ"/>
    <property type="match status" value="1"/>
</dbReference>